<dbReference type="EMBL" id="CM042883">
    <property type="protein sequence ID" value="KAI4378010.1"/>
    <property type="molecule type" value="Genomic_DNA"/>
</dbReference>
<comment type="caution">
    <text evidence="1">The sequence shown here is derived from an EMBL/GenBank/DDBJ whole genome shotgun (WGS) entry which is preliminary data.</text>
</comment>
<sequence>MARTTTKLLSPVLLLLLLFLCSFVDGAAKRRIHITDDLEDVVDDEEDDVWKQWGMMKKENPPDDEFDPPPDFSGMDFGRIQDEMMRRHSGPTFGFVKLRLGGGLRTRDDVTGIAMKWTKVLKTGAVEANFMAVDLSTIMFTMTKGQDTLEVKEFLLDQPEAYEVKIGDRVFRRPGDPPLEEVVERLRREKGIPLKGG</sequence>
<organism evidence="1 2">
    <name type="scientific">Melastoma candidum</name>
    <dbReference type="NCBI Taxonomy" id="119954"/>
    <lineage>
        <taxon>Eukaryota</taxon>
        <taxon>Viridiplantae</taxon>
        <taxon>Streptophyta</taxon>
        <taxon>Embryophyta</taxon>
        <taxon>Tracheophyta</taxon>
        <taxon>Spermatophyta</taxon>
        <taxon>Magnoliopsida</taxon>
        <taxon>eudicotyledons</taxon>
        <taxon>Gunneridae</taxon>
        <taxon>Pentapetalae</taxon>
        <taxon>rosids</taxon>
        <taxon>malvids</taxon>
        <taxon>Myrtales</taxon>
        <taxon>Melastomataceae</taxon>
        <taxon>Melastomatoideae</taxon>
        <taxon>Melastomateae</taxon>
        <taxon>Melastoma</taxon>
    </lineage>
</organism>
<evidence type="ECO:0000313" key="2">
    <source>
        <dbReference type="Proteomes" id="UP001057402"/>
    </source>
</evidence>
<gene>
    <name evidence="1" type="ORF">MLD38_015556</name>
</gene>
<reference evidence="2" key="1">
    <citation type="journal article" date="2023" name="Front. Plant Sci.">
        <title>Chromosomal-level genome assembly of Melastoma candidum provides insights into trichome evolution.</title>
        <authorList>
            <person name="Zhong Y."/>
            <person name="Wu W."/>
            <person name="Sun C."/>
            <person name="Zou P."/>
            <person name="Liu Y."/>
            <person name="Dai S."/>
            <person name="Zhou R."/>
        </authorList>
    </citation>
    <scope>NUCLEOTIDE SEQUENCE [LARGE SCALE GENOMIC DNA]</scope>
</reference>
<name>A0ACB9RGI8_9MYRT</name>
<accession>A0ACB9RGI8</accession>
<keyword evidence="2" id="KW-1185">Reference proteome</keyword>
<evidence type="ECO:0000313" key="1">
    <source>
        <dbReference type="EMBL" id="KAI4378010.1"/>
    </source>
</evidence>
<protein>
    <submittedName>
        <fullName evidence="1">Uncharacterized protein</fullName>
    </submittedName>
</protein>
<proteinExistence type="predicted"/>
<dbReference type="Proteomes" id="UP001057402">
    <property type="component" value="Chromosome 4"/>
</dbReference>